<dbReference type="SUPFAM" id="SSF54919">
    <property type="entry name" value="Nucleoside diphosphate kinase, NDK"/>
    <property type="match status" value="1"/>
</dbReference>
<feature type="signal peptide" evidence="10">
    <location>
        <begin position="1"/>
        <end position="18"/>
    </location>
</feature>
<evidence type="ECO:0000256" key="3">
    <source>
        <dbReference type="ARBA" id="ARBA00022679"/>
    </source>
</evidence>
<comment type="cofactor">
    <cofactor evidence="1">
        <name>Mg(2+)</name>
        <dbReference type="ChEBI" id="CHEBI:18420"/>
    </cofactor>
</comment>
<feature type="binding site" evidence="7">
    <location>
        <position position="105"/>
    </location>
    <ligand>
        <name>ATP</name>
        <dbReference type="ChEBI" id="CHEBI:30616"/>
    </ligand>
</feature>
<gene>
    <name evidence="12" type="ORF">g.3613</name>
</gene>
<evidence type="ECO:0000313" key="12">
    <source>
        <dbReference type="EMBL" id="JAS07351.1"/>
    </source>
</evidence>
<feature type="binding site" evidence="7">
    <location>
        <position position="132"/>
    </location>
    <ligand>
        <name>ATP</name>
        <dbReference type="ChEBI" id="CHEBI:30616"/>
    </ligand>
</feature>
<dbReference type="GO" id="GO:0006183">
    <property type="term" value="P:GTP biosynthetic process"/>
    <property type="evidence" value="ECO:0007669"/>
    <property type="project" value="InterPro"/>
</dbReference>
<dbReference type="SMART" id="SM00562">
    <property type="entry name" value="NDK"/>
    <property type="match status" value="1"/>
</dbReference>
<dbReference type="GO" id="GO:0005524">
    <property type="term" value="F:ATP binding"/>
    <property type="evidence" value="ECO:0007669"/>
    <property type="project" value="UniProtKB-KW"/>
</dbReference>
<sequence length="170" mass="18884">MVVGTLLSIFSLFSRAMAANKERTFIMVKPDGVQRGLVGKIIKRFESKGFKLVALKFTQPTEELLKKHYADLSSRPFFPGLVKYMSSGPVVPMVWEGLNAVKTGRFMLGATDPKDSNPGTIRGDLCIQVGRNIIHGSDSVESANKEIALWFSQNELVTWQPASSAWIYED</sequence>
<evidence type="ECO:0000256" key="5">
    <source>
        <dbReference type="ARBA" id="ARBA00022777"/>
    </source>
</evidence>
<comment type="similarity">
    <text evidence="2 7 8">Belongs to the NDK family.</text>
</comment>
<accession>A0A1B6C1G4</accession>
<dbReference type="PANTHER" id="PTHR11349">
    <property type="entry name" value="NUCLEOSIDE DIPHOSPHATE KINASE"/>
    <property type="match status" value="1"/>
</dbReference>
<dbReference type="InterPro" id="IPR034907">
    <property type="entry name" value="NDK-like_dom"/>
</dbReference>
<keyword evidence="10" id="KW-0732">Signal</keyword>
<feature type="chain" id="PRO_5008580032" description="Nucleoside diphosphate kinase" evidence="10">
    <location>
        <begin position="19"/>
        <end position="170"/>
    </location>
</feature>
<evidence type="ECO:0000256" key="9">
    <source>
        <dbReference type="RuleBase" id="RU004013"/>
    </source>
</evidence>
<evidence type="ECO:0000259" key="11">
    <source>
        <dbReference type="SMART" id="SM00562"/>
    </source>
</evidence>
<dbReference type="FunFam" id="3.30.70.141:FF:000002">
    <property type="entry name" value="Nucleoside diphosphate kinase"/>
    <property type="match status" value="1"/>
</dbReference>
<evidence type="ECO:0000256" key="8">
    <source>
        <dbReference type="RuleBase" id="RU004011"/>
    </source>
</evidence>
<dbReference type="PROSITE" id="PS00469">
    <property type="entry name" value="NDPK"/>
    <property type="match status" value="1"/>
</dbReference>
<dbReference type="GO" id="GO:0006241">
    <property type="term" value="P:CTP biosynthetic process"/>
    <property type="evidence" value="ECO:0007669"/>
    <property type="project" value="InterPro"/>
</dbReference>
<dbReference type="HAMAP" id="MF_00451">
    <property type="entry name" value="NDP_kinase"/>
    <property type="match status" value="1"/>
</dbReference>
<feature type="active site" description="Pros-phosphohistidine intermediate" evidence="7">
    <location>
        <position position="135"/>
    </location>
</feature>
<proteinExistence type="inferred from homology"/>
<dbReference type="Gene3D" id="3.30.70.141">
    <property type="entry name" value="Nucleoside diphosphate kinase-like domain"/>
    <property type="match status" value="1"/>
</dbReference>
<evidence type="ECO:0000256" key="6">
    <source>
        <dbReference type="ARBA" id="ARBA00022840"/>
    </source>
</evidence>
<dbReference type="InterPro" id="IPR023005">
    <property type="entry name" value="Nucleoside_diP_kinase_AS"/>
</dbReference>
<dbReference type="InterPro" id="IPR001564">
    <property type="entry name" value="Nucleoside_diP_kinase"/>
</dbReference>
<dbReference type="PRINTS" id="PR01243">
    <property type="entry name" value="NUCDPKINASE"/>
</dbReference>
<feature type="binding site" evidence="7">
    <location>
        <position position="77"/>
    </location>
    <ligand>
        <name>ATP</name>
        <dbReference type="ChEBI" id="CHEBI:30616"/>
    </ligand>
</feature>
<reference evidence="12" key="1">
    <citation type="submission" date="2015-12" db="EMBL/GenBank/DDBJ databases">
        <title>De novo transcriptome assembly of four potential Pierce s Disease insect vectors from Arizona vineyards.</title>
        <authorList>
            <person name="Tassone E.E."/>
        </authorList>
    </citation>
    <scope>NUCLEOTIDE SEQUENCE</scope>
</reference>
<comment type="catalytic activity">
    <reaction evidence="9">
        <text>a 2'-deoxyribonucleoside 5'-diphosphate + ATP = a 2'-deoxyribonucleoside 5'-triphosphate + ADP</text>
        <dbReference type="Rhea" id="RHEA:44640"/>
        <dbReference type="ChEBI" id="CHEBI:30616"/>
        <dbReference type="ChEBI" id="CHEBI:61560"/>
        <dbReference type="ChEBI" id="CHEBI:73316"/>
        <dbReference type="ChEBI" id="CHEBI:456216"/>
        <dbReference type="EC" id="2.7.4.6"/>
    </reaction>
</comment>
<keyword evidence="3 9" id="KW-0808">Transferase</keyword>
<feature type="binding site" evidence="7">
    <location>
        <position position="122"/>
    </location>
    <ligand>
        <name>ATP</name>
        <dbReference type="ChEBI" id="CHEBI:30616"/>
    </ligand>
</feature>
<evidence type="ECO:0000256" key="2">
    <source>
        <dbReference type="ARBA" id="ARBA00008142"/>
    </source>
</evidence>
<dbReference type="EMBL" id="GEDC01029947">
    <property type="protein sequence ID" value="JAS07351.1"/>
    <property type="molecule type" value="Transcribed_RNA"/>
</dbReference>
<organism evidence="12">
    <name type="scientific">Clastoptera arizonana</name>
    <name type="common">Arizona spittle bug</name>
    <dbReference type="NCBI Taxonomy" id="38151"/>
    <lineage>
        <taxon>Eukaryota</taxon>
        <taxon>Metazoa</taxon>
        <taxon>Ecdysozoa</taxon>
        <taxon>Arthropoda</taxon>
        <taxon>Hexapoda</taxon>
        <taxon>Insecta</taxon>
        <taxon>Pterygota</taxon>
        <taxon>Neoptera</taxon>
        <taxon>Paraneoptera</taxon>
        <taxon>Hemiptera</taxon>
        <taxon>Auchenorrhyncha</taxon>
        <taxon>Cercopoidea</taxon>
        <taxon>Clastopteridae</taxon>
        <taxon>Clastoptera</taxon>
    </lineage>
</organism>
<feature type="binding site" evidence="7">
    <location>
        <position position="111"/>
    </location>
    <ligand>
        <name>ATP</name>
        <dbReference type="ChEBI" id="CHEBI:30616"/>
    </ligand>
</feature>
<dbReference type="CDD" id="cd04413">
    <property type="entry name" value="NDPk_I"/>
    <property type="match status" value="1"/>
</dbReference>
<name>A0A1B6C1G4_9HEMI</name>
<feature type="domain" description="Nucleoside diphosphate kinase-like" evidence="11">
    <location>
        <begin position="21"/>
        <end position="158"/>
    </location>
</feature>
<evidence type="ECO:0000256" key="7">
    <source>
        <dbReference type="PROSITE-ProRule" id="PRU00706"/>
    </source>
</evidence>
<dbReference type="PROSITE" id="PS51374">
    <property type="entry name" value="NDPK_LIKE"/>
    <property type="match status" value="1"/>
</dbReference>
<dbReference type="AlphaFoldDB" id="A0A1B6C1G4"/>
<dbReference type="GO" id="GO:0004550">
    <property type="term" value="F:nucleoside diphosphate kinase activity"/>
    <property type="evidence" value="ECO:0007669"/>
    <property type="project" value="UniProtKB-EC"/>
</dbReference>
<keyword evidence="6 9" id="KW-0067">ATP-binding</keyword>
<dbReference type="Pfam" id="PF00334">
    <property type="entry name" value="NDK"/>
    <property type="match status" value="1"/>
</dbReference>
<dbReference type="InterPro" id="IPR036850">
    <property type="entry name" value="NDK-like_dom_sf"/>
</dbReference>
<keyword evidence="4 9" id="KW-0547">Nucleotide-binding</keyword>
<evidence type="ECO:0000256" key="1">
    <source>
        <dbReference type="ARBA" id="ARBA00001946"/>
    </source>
</evidence>
<dbReference type="NCBIfam" id="NF001908">
    <property type="entry name" value="PRK00668.1"/>
    <property type="match status" value="1"/>
</dbReference>
<dbReference type="GO" id="GO:0006228">
    <property type="term" value="P:UTP biosynthetic process"/>
    <property type="evidence" value="ECO:0007669"/>
    <property type="project" value="InterPro"/>
</dbReference>
<evidence type="ECO:0000256" key="4">
    <source>
        <dbReference type="ARBA" id="ARBA00022741"/>
    </source>
</evidence>
<keyword evidence="5 9" id="KW-0418">Kinase</keyword>
<feature type="binding site" evidence="7">
    <location>
        <position position="29"/>
    </location>
    <ligand>
        <name>ATP</name>
        <dbReference type="ChEBI" id="CHEBI:30616"/>
    </ligand>
</feature>
<dbReference type="EC" id="2.7.4.6" evidence="9"/>
<evidence type="ECO:0000256" key="10">
    <source>
        <dbReference type="SAM" id="SignalP"/>
    </source>
</evidence>
<protein>
    <recommendedName>
        <fullName evidence="9">Nucleoside diphosphate kinase</fullName>
        <ecNumber evidence="9">2.7.4.6</ecNumber>
    </recommendedName>
</protein>